<dbReference type="GeneID" id="111024350"/>
<evidence type="ECO:0000256" key="8">
    <source>
        <dbReference type="ARBA" id="ARBA00023209"/>
    </source>
</evidence>
<dbReference type="FunFam" id="3.40.50.1000:FF:000134">
    <property type="entry name" value="Glycerol-3-phosphate 2-O-acyltransferase 6"/>
    <property type="match status" value="1"/>
</dbReference>
<evidence type="ECO:0000313" key="13">
    <source>
        <dbReference type="Proteomes" id="UP000504603"/>
    </source>
</evidence>
<keyword evidence="5 11" id="KW-1133">Transmembrane helix</keyword>
<evidence type="ECO:0000256" key="5">
    <source>
        <dbReference type="ARBA" id="ARBA00022989"/>
    </source>
</evidence>
<comment type="similarity">
    <text evidence="2">Belongs to the GPAT/DAPAT family.</text>
</comment>
<organism evidence="13 14">
    <name type="scientific">Momordica charantia</name>
    <name type="common">Bitter gourd</name>
    <name type="synonym">Balsam pear</name>
    <dbReference type="NCBI Taxonomy" id="3673"/>
    <lineage>
        <taxon>Eukaryota</taxon>
        <taxon>Viridiplantae</taxon>
        <taxon>Streptophyta</taxon>
        <taxon>Embryophyta</taxon>
        <taxon>Tracheophyta</taxon>
        <taxon>Spermatophyta</taxon>
        <taxon>Magnoliopsida</taxon>
        <taxon>eudicotyledons</taxon>
        <taxon>Gunneridae</taxon>
        <taxon>Pentapetalae</taxon>
        <taxon>rosids</taxon>
        <taxon>fabids</taxon>
        <taxon>Cucurbitales</taxon>
        <taxon>Cucurbitaceae</taxon>
        <taxon>Momordiceae</taxon>
        <taxon>Momordica</taxon>
    </lineage>
</organism>
<accession>A0A6J1DU10</accession>
<dbReference type="Proteomes" id="UP000504603">
    <property type="component" value="Unplaced"/>
</dbReference>
<reference evidence="14" key="1">
    <citation type="submission" date="2025-08" db="UniProtKB">
        <authorList>
            <consortium name="RefSeq"/>
        </authorList>
    </citation>
    <scope>IDENTIFICATION</scope>
</reference>
<keyword evidence="6" id="KW-0443">Lipid metabolism</keyword>
<evidence type="ECO:0000256" key="1">
    <source>
        <dbReference type="ARBA" id="ARBA00004141"/>
    </source>
</evidence>
<dbReference type="KEGG" id="mcha:111024350"/>
<evidence type="ECO:0000256" key="3">
    <source>
        <dbReference type="ARBA" id="ARBA00022679"/>
    </source>
</evidence>
<gene>
    <name evidence="14" type="primary">LOC111024350</name>
</gene>
<dbReference type="GO" id="GO:0016020">
    <property type="term" value="C:membrane"/>
    <property type="evidence" value="ECO:0007669"/>
    <property type="project" value="UniProtKB-SubCell"/>
</dbReference>
<evidence type="ECO:0000256" key="9">
    <source>
        <dbReference type="ARBA" id="ARBA00023264"/>
    </source>
</evidence>
<dbReference type="InterPro" id="IPR056462">
    <property type="entry name" value="HAD_RAM2/GPAT1-8"/>
</dbReference>
<dbReference type="Pfam" id="PF23270">
    <property type="entry name" value="HAD_RAM2_N"/>
    <property type="match status" value="1"/>
</dbReference>
<evidence type="ECO:0000256" key="10">
    <source>
        <dbReference type="ARBA" id="ARBA00023315"/>
    </source>
</evidence>
<evidence type="ECO:0000256" key="4">
    <source>
        <dbReference type="ARBA" id="ARBA00022692"/>
    </source>
</evidence>
<dbReference type="InterPro" id="IPR023214">
    <property type="entry name" value="HAD_sf"/>
</dbReference>
<keyword evidence="4 11" id="KW-0812">Transmembrane</keyword>
<evidence type="ECO:0000256" key="2">
    <source>
        <dbReference type="ARBA" id="ARBA00007937"/>
    </source>
</evidence>
<dbReference type="GO" id="GO:0010143">
    <property type="term" value="P:cutin biosynthetic process"/>
    <property type="evidence" value="ECO:0007669"/>
    <property type="project" value="UniProtKB-ARBA"/>
</dbReference>
<comment type="subcellular location">
    <subcellularLocation>
        <location evidence="1">Membrane</location>
        <topology evidence="1">Multi-pass membrane protein</topology>
    </subcellularLocation>
</comment>
<feature type="transmembrane region" description="Helical" evidence="11">
    <location>
        <begin position="249"/>
        <end position="269"/>
    </location>
</feature>
<evidence type="ECO:0000256" key="7">
    <source>
        <dbReference type="ARBA" id="ARBA00023136"/>
    </source>
</evidence>
<evidence type="ECO:0000256" key="6">
    <source>
        <dbReference type="ARBA" id="ARBA00023098"/>
    </source>
</evidence>
<dbReference type="OrthoDB" id="1854593at2759"/>
<name>A0A6J1DU10_MOMCH</name>
<dbReference type="InterPro" id="IPR036412">
    <property type="entry name" value="HAD-like_sf"/>
</dbReference>
<dbReference type="GO" id="GO:0090447">
    <property type="term" value="F:glycerol-3-phosphate 2-O-acyltransferase activity"/>
    <property type="evidence" value="ECO:0007669"/>
    <property type="project" value="TreeGrafter"/>
</dbReference>
<dbReference type="SUPFAM" id="SSF56784">
    <property type="entry name" value="HAD-like"/>
    <property type="match status" value="1"/>
</dbReference>
<proteinExistence type="inferred from homology"/>
<dbReference type="RefSeq" id="XP_022157693.1">
    <property type="nucleotide sequence ID" value="XM_022302001.1"/>
</dbReference>
<keyword evidence="7 11" id="KW-0472">Membrane</keyword>
<dbReference type="Gene3D" id="3.40.50.1000">
    <property type="entry name" value="HAD superfamily/HAD-like"/>
    <property type="match status" value="1"/>
</dbReference>
<feature type="transmembrane region" description="Helical" evidence="11">
    <location>
        <begin position="43"/>
        <end position="62"/>
    </location>
</feature>
<dbReference type="GO" id="GO:0008654">
    <property type="term" value="P:phospholipid biosynthetic process"/>
    <property type="evidence" value="ECO:0007669"/>
    <property type="project" value="UniProtKB-KW"/>
</dbReference>
<evidence type="ECO:0000256" key="11">
    <source>
        <dbReference type="SAM" id="Phobius"/>
    </source>
</evidence>
<keyword evidence="8" id="KW-0444">Lipid biosynthesis</keyword>
<keyword evidence="10 14" id="KW-0012">Acyltransferase</keyword>
<evidence type="ECO:0000259" key="12">
    <source>
        <dbReference type="Pfam" id="PF23270"/>
    </source>
</evidence>
<sequence>MAAAAHKKASKFPSITSCSGAAHDSIAADLDGTLLISGSSFPYFMLVAIEAGSLLRGLVLLLSLPIVIIAYLFISEAIGIQILIFISYAGLKVRDIELVSRAVLPRFYAADVRAESFEVFDKCKRKVVVTANPTIMVEPFVKDFLGGDKVLGTEIEVNPKTKKATGFVKKPGVLVGKLKRLAILKEFGETSPDLGIGDRESDHDFMSICKEGYMVPRSKSATPVPLDQLKSKIIFHDGRLVQRPTPLNALITFIWIPFGFILSLIRVYFNLVRFLDRLPEEMTCKGGGKTAIEVANNVQRMLGSVLGFECTALTRKDKYLLLGGNDGKVESMYNAKK</sequence>
<dbReference type="PANTHER" id="PTHR15486">
    <property type="entry name" value="ANCIENT UBIQUITOUS PROTEIN"/>
    <property type="match status" value="1"/>
</dbReference>
<keyword evidence="8" id="KW-0594">Phospholipid biosynthesis</keyword>
<feature type="domain" description="Glycerol-3-phosphate acyltransferase RAM2/GPAT1-8 HAD-like" evidence="12">
    <location>
        <begin position="26"/>
        <end position="215"/>
    </location>
</feature>
<dbReference type="PANTHER" id="PTHR15486:SF70">
    <property type="entry name" value="GLYCEROL-3-PHOSPHATE ACYLTRANSFERASE 8-RELATED"/>
    <property type="match status" value="1"/>
</dbReference>
<evidence type="ECO:0000313" key="14">
    <source>
        <dbReference type="RefSeq" id="XP_022157693.1"/>
    </source>
</evidence>
<dbReference type="GO" id="GO:0016791">
    <property type="term" value="F:phosphatase activity"/>
    <property type="evidence" value="ECO:0007669"/>
    <property type="project" value="UniProtKB-ARBA"/>
</dbReference>
<protein>
    <submittedName>
        <fullName evidence="14">Probable glycerol-3-phosphate acyltransferase 8</fullName>
    </submittedName>
</protein>
<keyword evidence="3" id="KW-0808">Transferase</keyword>
<feature type="transmembrane region" description="Helical" evidence="11">
    <location>
        <begin position="68"/>
        <end position="91"/>
    </location>
</feature>
<dbReference type="AlphaFoldDB" id="A0A6J1DU10"/>
<keyword evidence="13" id="KW-1185">Reference proteome</keyword>
<keyword evidence="9" id="KW-1208">Phospholipid metabolism</keyword>